<proteinExistence type="predicted"/>
<evidence type="ECO:0000313" key="3">
    <source>
        <dbReference type="Proteomes" id="UP000499080"/>
    </source>
</evidence>
<dbReference type="OrthoDB" id="6423155at2759"/>
<keyword evidence="3" id="KW-1185">Reference proteome</keyword>
<feature type="domain" description="Alpha-macroglobulin-like TED" evidence="1">
    <location>
        <begin position="1"/>
        <end position="162"/>
    </location>
</feature>
<dbReference type="PANTHER" id="PTHR11412:SF171">
    <property type="entry name" value="PREGNANCY ZONE PROTEIN-LIKE PROTEIN"/>
    <property type="match status" value="1"/>
</dbReference>
<evidence type="ECO:0000313" key="2">
    <source>
        <dbReference type="EMBL" id="GBO42306.1"/>
    </source>
</evidence>
<dbReference type="InterPro" id="IPR008930">
    <property type="entry name" value="Terpenoid_cyclase/PrenylTrfase"/>
</dbReference>
<dbReference type="PANTHER" id="PTHR11412">
    <property type="entry name" value="MACROGLOBULIN / COMPLEMENT"/>
    <property type="match status" value="1"/>
</dbReference>
<name>A0A4Y2WZR6_ARAVE</name>
<dbReference type="GO" id="GO:0005615">
    <property type="term" value="C:extracellular space"/>
    <property type="evidence" value="ECO:0007669"/>
    <property type="project" value="InterPro"/>
</dbReference>
<comment type="caution">
    <text evidence="2">The sequence shown here is derived from an EMBL/GenBank/DDBJ whole genome shotgun (WGS) entry which is preliminary data.</text>
</comment>
<reference evidence="2 3" key="1">
    <citation type="journal article" date="2019" name="Sci. Rep.">
        <title>Orb-weaving spider Araneus ventricosus genome elucidates the spidroin gene catalogue.</title>
        <authorList>
            <person name="Kono N."/>
            <person name="Nakamura H."/>
            <person name="Ohtoshi R."/>
            <person name="Moran D.A.P."/>
            <person name="Shinohara A."/>
            <person name="Yoshida Y."/>
            <person name="Fujiwara M."/>
            <person name="Mori M."/>
            <person name="Tomita M."/>
            <person name="Arakawa K."/>
        </authorList>
    </citation>
    <scope>NUCLEOTIDE SEQUENCE [LARGE SCALE GENOMIC DNA]</scope>
</reference>
<protein>
    <submittedName>
        <fullName evidence="2">Ovostatin</fullName>
    </submittedName>
</protein>
<dbReference type="Gene3D" id="1.50.10.20">
    <property type="match status" value="1"/>
</dbReference>
<dbReference type="Proteomes" id="UP000499080">
    <property type="component" value="Unassembled WGS sequence"/>
</dbReference>
<dbReference type="AlphaFoldDB" id="A0A4Y2WZR6"/>
<dbReference type="InterPro" id="IPR050473">
    <property type="entry name" value="A2M/Complement_sys"/>
</dbReference>
<dbReference type="InterPro" id="IPR011626">
    <property type="entry name" value="Alpha-macroglobulin_TED"/>
</dbReference>
<dbReference type="Pfam" id="PF07678">
    <property type="entry name" value="TED_complement"/>
    <property type="match status" value="1"/>
</dbReference>
<dbReference type="EMBL" id="BGPR01068340">
    <property type="protein sequence ID" value="GBO42306.1"/>
    <property type="molecule type" value="Genomic_DNA"/>
</dbReference>
<sequence length="165" mass="18680">MRYRHKDGSFSAFGPSDREGSLWLTAFVLRSFGQAMRFVEIDFHDVAHSTNWIIGKQFENGCFEPSGRLLNKAMKGGLTDGEQSLAPLTAYVLISLMESGTQGPERRSIRNGLMCLETEQNPNTYTLALFAYATTLAQEKRAAYHYLKKLEERAIVKGQFHHPLF</sequence>
<accession>A0A4Y2WZR6</accession>
<dbReference type="SUPFAM" id="SSF48239">
    <property type="entry name" value="Terpenoid cyclases/Protein prenyltransferases"/>
    <property type="match status" value="1"/>
</dbReference>
<gene>
    <name evidence="2" type="primary">OVOS_0</name>
    <name evidence="2" type="ORF">AVEN_124270_1</name>
</gene>
<evidence type="ECO:0000259" key="1">
    <source>
        <dbReference type="Pfam" id="PF07678"/>
    </source>
</evidence>
<organism evidence="2 3">
    <name type="scientific">Araneus ventricosus</name>
    <name type="common">Orbweaver spider</name>
    <name type="synonym">Epeira ventricosa</name>
    <dbReference type="NCBI Taxonomy" id="182803"/>
    <lineage>
        <taxon>Eukaryota</taxon>
        <taxon>Metazoa</taxon>
        <taxon>Ecdysozoa</taxon>
        <taxon>Arthropoda</taxon>
        <taxon>Chelicerata</taxon>
        <taxon>Arachnida</taxon>
        <taxon>Araneae</taxon>
        <taxon>Araneomorphae</taxon>
        <taxon>Entelegynae</taxon>
        <taxon>Araneoidea</taxon>
        <taxon>Araneidae</taxon>
        <taxon>Araneus</taxon>
    </lineage>
</organism>